<dbReference type="Proteomes" id="UP000238479">
    <property type="component" value="Chromosome 5"/>
</dbReference>
<protein>
    <submittedName>
        <fullName evidence="1">Uncharacterized protein</fullName>
    </submittedName>
</protein>
<evidence type="ECO:0000313" key="1">
    <source>
        <dbReference type="EMBL" id="PRQ35267.1"/>
    </source>
</evidence>
<name>A0A2P6QM56_ROSCH</name>
<keyword evidence="2" id="KW-1185">Reference proteome</keyword>
<accession>A0A2P6QM56</accession>
<organism evidence="1 2">
    <name type="scientific">Rosa chinensis</name>
    <name type="common">China rose</name>
    <dbReference type="NCBI Taxonomy" id="74649"/>
    <lineage>
        <taxon>Eukaryota</taxon>
        <taxon>Viridiplantae</taxon>
        <taxon>Streptophyta</taxon>
        <taxon>Embryophyta</taxon>
        <taxon>Tracheophyta</taxon>
        <taxon>Spermatophyta</taxon>
        <taxon>Magnoliopsida</taxon>
        <taxon>eudicotyledons</taxon>
        <taxon>Gunneridae</taxon>
        <taxon>Pentapetalae</taxon>
        <taxon>rosids</taxon>
        <taxon>fabids</taxon>
        <taxon>Rosales</taxon>
        <taxon>Rosaceae</taxon>
        <taxon>Rosoideae</taxon>
        <taxon>Rosoideae incertae sedis</taxon>
        <taxon>Rosa</taxon>
    </lineage>
</organism>
<sequence length="42" mass="4525">MGHSESASSLGCTYSILNCFEGLHLQAGLRKLDRAKDQRGSS</sequence>
<dbReference type="AlphaFoldDB" id="A0A2P6QM56"/>
<proteinExistence type="predicted"/>
<comment type="caution">
    <text evidence="1">The sequence shown here is derived from an EMBL/GenBank/DDBJ whole genome shotgun (WGS) entry which is preliminary data.</text>
</comment>
<evidence type="ECO:0000313" key="2">
    <source>
        <dbReference type="Proteomes" id="UP000238479"/>
    </source>
</evidence>
<reference evidence="1 2" key="1">
    <citation type="journal article" date="2018" name="Nat. Genet.">
        <title>The Rosa genome provides new insights in the design of modern roses.</title>
        <authorList>
            <person name="Bendahmane M."/>
        </authorList>
    </citation>
    <scope>NUCLEOTIDE SEQUENCE [LARGE SCALE GENOMIC DNA]</scope>
    <source>
        <strain evidence="2">cv. Old Blush</strain>
    </source>
</reference>
<dbReference type="EMBL" id="PDCK01000043">
    <property type="protein sequence ID" value="PRQ35267.1"/>
    <property type="molecule type" value="Genomic_DNA"/>
</dbReference>
<gene>
    <name evidence="1" type="ORF">RchiOBHm_Chr5g0078131</name>
</gene>
<dbReference type="Gramene" id="PRQ35267">
    <property type="protein sequence ID" value="PRQ35267"/>
    <property type="gene ID" value="RchiOBHm_Chr5g0078131"/>
</dbReference>